<feature type="domain" description="Fibrinogen C-terminal" evidence="1">
    <location>
        <begin position="112"/>
        <end position="235"/>
    </location>
</feature>
<dbReference type="EMBL" id="LSMT01000554">
    <property type="protein sequence ID" value="PFX16341.1"/>
    <property type="molecule type" value="Genomic_DNA"/>
</dbReference>
<dbReference type="SUPFAM" id="SSF56496">
    <property type="entry name" value="Fibrinogen C-terminal domain-like"/>
    <property type="match status" value="2"/>
</dbReference>
<keyword evidence="3" id="KW-1185">Reference proteome</keyword>
<organism evidence="2 3">
    <name type="scientific">Stylophora pistillata</name>
    <name type="common">Smooth cauliflower coral</name>
    <dbReference type="NCBI Taxonomy" id="50429"/>
    <lineage>
        <taxon>Eukaryota</taxon>
        <taxon>Metazoa</taxon>
        <taxon>Cnidaria</taxon>
        <taxon>Anthozoa</taxon>
        <taxon>Hexacorallia</taxon>
        <taxon>Scleractinia</taxon>
        <taxon>Astrocoeniina</taxon>
        <taxon>Pocilloporidae</taxon>
        <taxon>Stylophora</taxon>
    </lineage>
</organism>
<evidence type="ECO:0000313" key="2">
    <source>
        <dbReference type="EMBL" id="PFX16341.1"/>
    </source>
</evidence>
<dbReference type="PANTHER" id="PTHR19143">
    <property type="entry name" value="FIBRINOGEN/TENASCIN/ANGIOPOEITIN"/>
    <property type="match status" value="1"/>
</dbReference>
<dbReference type="NCBIfam" id="NF040941">
    <property type="entry name" value="GGGWT_bact"/>
    <property type="match status" value="2"/>
</dbReference>
<sequence length="235" mass="26601">MNYYLKPTNCAELYKDGKTTSGVYTIDPDGLGAFNVYCDQNTTGGGWTVIHKRLNGSVSFYQSWCKYKNSFGYAKDSFDGNNEAQFSTIDRGNTNCSKTFGAWWFPKDSDDYGYSNLSANCAELYKDGKTTSGVYTIDPDGLGAFNVYCDQNTTGGGWTVIHKRLNGSVSFYQSWCKYKNSFGDPNGEYWLGLDKMNRLTWRTKNTLRVDLEIALNRFYAEYDLFVAESELKIIS</sequence>
<dbReference type="InterPro" id="IPR002181">
    <property type="entry name" value="Fibrinogen_a/b/g_C_dom"/>
</dbReference>
<dbReference type="InterPro" id="IPR014716">
    <property type="entry name" value="Fibrinogen_a/b/g_C_1"/>
</dbReference>
<name>A0A2B4RFF5_STYPI</name>
<dbReference type="InterPro" id="IPR050373">
    <property type="entry name" value="Fibrinogen_C-term_domain"/>
</dbReference>
<dbReference type="Proteomes" id="UP000225706">
    <property type="component" value="Unassembled WGS sequence"/>
</dbReference>
<dbReference type="InterPro" id="IPR036056">
    <property type="entry name" value="Fibrinogen-like_C"/>
</dbReference>
<feature type="domain" description="Fibrinogen C-terminal" evidence="1">
    <location>
        <begin position="1"/>
        <end position="72"/>
    </location>
</feature>
<proteinExistence type="predicted"/>
<dbReference type="Gene3D" id="3.90.215.10">
    <property type="entry name" value="Gamma Fibrinogen, chain A, domain 1"/>
    <property type="match status" value="2"/>
</dbReference>
<dbReference type="SMART" id="SM00186">
    <property type="entry name" value="FBG"/>
    <property type="match status" value="1"/>
</dbReference>
<dbReference type="Pfam" id="PF00147">
    <property type="entry name" value="Fibrinogen_C"/>
    <property type="match status" value="2"/>
</dbReference>
<evidence type="ECO:0000313" key="3">
    <source>
        <dbReference type="Proteomes" id="UP000225706"/>
    </source>
</evidence>
<dbReference type="AlphaFoldDB" id="A0A2B4RFF5"/>
<protein>
    <submittedName>
        <fullName evidence="2">Angiopoietin-related protein 4</fullName>
    </submittedName>
</protein>
<evidence type="ECO:0000259" key="1">
    <source>
        <dbReference type="PROSITE" id="PS51406"/>
    </source>
</evidence>
<dbReference type="GO" id="GO:0005615">
    <property type="term" value="C:extracellular space"/>
    <property type="evidence" value="ECO:0007669"/>
    <property type="project" value="TreeGrafter"/>
</dbReference>
<dbReference type="PROSITE" id="PS51406">
    <property type="entry name" value="FIBRINOGEN_C_2"/>
    <property type="match status" value="2"/>
</dbReference>
<reference evidence="3" key="1">
    <citation type="journal article" date="2017" name="bioRxiv">
        <title>Comparative analysis of the genomes of Stylophora pistillata and Acropora digitifera provides evidence for extensive differences between species of corals.</title>
        <authorList>
            <person name="Voolstra C.R."/>
            <person name="Li Y."/>
            <person name="Liew Y.J."/>
            <person name="Baumgarten S."/>
            <person name="Zoccola D."/>
            <person name="Flot J.-F."/>
            <person name="Tambutte S."/>
            <person name="Allemand D."/>
            <person name="Aranda M."/>
        </authorList>
    </citation>
    <scope>NUCLEOTIDE SEQUENCE [LARGE SCALE GENOMIC DNA]</scope>
</reference>
<gene>
    <name evidence="2" type="primary">Angptl4</name>
    <name evidence="2" type="ORF">AWC38_SpisGene19393</name>
</gene>
<dbReference type="OrthoDB" id="7735550at2759"/>
<comment type="caution">
    <text evidence="2">The sequence shown here is derived from an EMBL/GenBank/DDBJ whole genome shotgun (WGS) entry which is preliminary data.</text>
</comment>
<accession>A0A2B4RFF5</accession>